<reference evidence="2 3" key="1">
    <citation type="submission" date="2020-06" db="EMBL/GenBank/DDBJ databases">
        <title>Actinomadura xiongansis sp. nov., isolated from soil of Baiyangdian.</title>
        <authorList>
            <person name="Zhang X."/>
        </authorList>
    </citation>
    <scope>NUCLEOTIDE SEQUENCE [LARGE SCALE GENOMIC DNA]</scope>
    <source>
        <strain evidence="2 3">HBUM206468</strain>
    </source>
</reference>
<dbReference type="RefSeq" id="WP_187245863.1">
    <property type="nucleotide sequence ID" value="NZ_JABVEC010000021.1"/>
</dbReference>
<feature type="compositionally biased region" description="Basic residues" evidence="1">
    <location>
        <begin position="1"/>
        <end position="14"/>
    </location>
</feature>
<dbReference type="EMBL" id="JABVEC010000021">
    <property type="protein sequence ID" value="MBC6468821.1"/>
    <property type="molecule type" value="Genomic_DNA"/>
</dbReference>
<accession>A0ABR7LVN1</accession>
<evidence type="ECO:0000313" key="2">
    <source>
        <dbReference type="EMBL" id="MBC6468821.1"/>
    </source>
</evidence>
<feature type="compositionally biased region" description="Basic and acidic residues" evidence="1">
    <location>
        <begin position="19"/>
        <end position="33"/>
    </location>
</feature>
<evidence type="ECO:0000313" key="3">
    <source>
        <dbReference type="Proteomes" id="UP000805614"/>
    </source>
</evidence>
<organism evidence="2 3">
    <name type="scientific">Actinomadura alba</name>
    <dbReference type="NCBI Taxonomy" id="406431"/>
    <lineage>
        <taxon>Bacteria</taxon>
        <taxon>Bacillati</taxon>
        <taxon>Actinomycetota</taxon>
        <taxon>Actinomycetes</taxon>
        <taxon>Streptosporangiales</taxon>
        <taxon>Thermomonosporaceae</taxon>
        <taxon>Actinomadura</taxon>
    </lineage>
</organism>
<dbReference type="Proteomes" id="UP000805614">
    <property type="component" value="Unassembled WGS sequence"/>
</dbReference>
<proteinExistence type="predicted"/>
<keyword evidence="3" id="KW-1185">Reference proteome</keyword>
<evidence type="ECO:0000256" key="1">
    <source>
        <dbReference type="SAM" id="MobiDB-lite"/>
    </source>
</evidence>
<feature type="region of interest" description="Disordered" evidence="1">
    <location>
        <begin position="1"/>
        <end position="51"/>
    </location>
</feature>
<comment type="caution">
    <text evidence="2">The sequence shown here is derived from an EMBL/GenBank/DDBJ whole genome shotgun (WGS) entry which is preliminary data.</text>
</comment>
<name>A0ABR7LVN1_9ACTN</name>
<protein>
    <submittedName>
        <fullName evidence="2">Uncharacterized protein</fullName>
    </submittedName>
</protein>
<gene>
    <name evidence="2" type="ORF">HKK74_25485</name>
</gene>
<sequence length="90" mass="10065">MTRRIKSSVHRLRPGRQATWDRHAVHPRPRAEGEADPGQGHRPGRLQPLAAQSIHHGADIVTALDLLEQAVAGRRESRPNQLEACPRHPQ</sequence>